<dbReference type="eggNOG" id="ENOG502ZB4F">
    <property type="taxonomic scope" value="Bacteria"/>
</dbReference>
<evidence type="ECO:0000313" key="1">
    <source>
        <dbReference type="EMBL" id="EEU31825.2"/>
    </source>
</evidence>
<dbReference type="EMBL" id="CP003700">
    <property type="protein sequence ID" value="EEU31825.2"/>
    <property type="molecule type" value="Genomic_DNA"/>
</dbReference>
<dbReference type="STRING" id="469604.HMPREF0946_01686"/>
<protein>
    <submittedName>
        <fullName evidence="1">Uncharacterized protein</fullName>
    </submittedName>
</protein>
<gene>
    <name evidence="1" type="ORF">HMPREF0946_01686</name>
</gene>
<dbReference type="Proteomes" id="UP000016231">
    <property type="component" value="Chromosome"/>
</dbReference>
<dbReference type="KEGG" id="fnc:HMPREF0946_01686"/>
<dbReference type="AlphaFoldDB" id="C7XS99"/>
<dbReference type="HOGENOM" id="CLU_808348_0_0_0"/>
<name>C7XS99_FUSVC</name>
<organism evidence="1 2">
    <name type="scientific">Fusobacterium vincentii 3_1_36A2</name>
    <dbReference type="NCBI Taxonomy" id="469604"/>
    <lineage>
        <taxon>Bacteria</taxon>
        <taxon>Fusobacteriati</taxon>
        <taxon>Fusobacteriota</taxon>
        <taxon>Fusobacteriia</taxon>
        <taxon>Fusobacteriales</taxon>
        <taxon>Fusobacteriaceae</taxon>
        <taxon>Fusobacterium</taxon>
    </lineage>
</organism>
<proteinExistence type="predicted"/>
<sequence>MKMLTEIIRLYFKFKGGNFMDTIEISLILNDIDIFKLQILRSKISNLVSPSGHTFADVLEFSRAGNLIIKISYPRYFTGTNVYLIRSREQCFIVQNYFCKKILENKEWEKYIVGIKLSRVDIPFIFIIDRRFSSYKNIFYIFAHVYNIKKSKAKSRGFIDLITDEFETIIYSSNGSSRKDCNNKLEIYNQYKNLKEKVNEEIFIRINKDYPDFKKRMRLEVSKRINLRKMFSIEEFKNLDILGKYFYDYKKYILDNILDFSIIENLYTQWAEELSNKLNEEKYNKNFSYEIFILQNIKNIYDYEIVRRALKNSINNKNTRENAITKVRKILKEFETKNNIIILNIYSVLLEMYSSINECSLFDEFYLTR</sequence>
<accession>C7XS99</accession>
<evidence type="ECO:0000313" key="2">
    <source>
        <dbReference type="Proteomes" id="UP000016231"/>
    </source>
</evidence>
<reference evidence="1 2" key="1">
    <citation type="submission" date="2013-08" db="EMBL/GenBank/DDBJ databases">
        <title>The Genome Sequence of Fusobacterium sp. 3_1_36A2.</title>
        <authorList>
            <consortium name="The Broad Institute Genome Sequencing Platform"/>
            <person name="Earl A."/>
            <person name="Ward D."/>
            <person name="Feldgarden M."/>
            <person name="Gevers D."/>
            <person name="Strauss J."/>
            <person name="White A."/>
            <person name="Allen-Vercoe E."/>
            <person name="Walker B."/>
            <person name="Young S.K."/>
            <person name="Zeng Q."/>
            <person name="Gargeya S."/>
            <person name="Fitzgerald M."/>
            <person name="Haas B."/>
            <person name="Abouelleil A."/>
            <person name="Alvarado L."/>
            <person name="Arachchi H.M."/>
            <person name="Berlin A.M."/>
            <person name="Chapman S.B."/>
            <person name="Goldberg J."/>
            <person name="Griggs A."/>
            <person name="Gujja S."/>
            <person name="Hansen M."/>
            <person name="Howarth C."/>
            <person name="Imamovic A."/>
            <person name="Larimer J."/>
            <person name="McCowen C."/>
            <person name="Montmayeur A."/>
            <person name="Murphy C."/>
            <person name="Neiman D."/>
            <person name="Pearson M."/>
            <person name="Priest M."/>
            <person name="Roberts A."/>
            <person name="Saif S."/>
            <person name="Shea T."/>
            <person name="Sisk P."/>
            <person name="Sykes S."/>
            <person name="Wortman J."/>
            <person name="Nusbaum C."/>
            <person name="Birren B."/>
        </authorList>
    </citation>
    <scope>NUCLEOTIDE SEQUENCE [LARGE SCALE GENOMIC DNA]</scope>
    <source>
        <strain evidence="1 2">3_1_36A2</strain>
    </source>
</reference>